<accession>A0ABN7UJB1</accession>
<protein>
    <submittedName>
        <fullName evidence="1">27843_t:CDS:1</fullName>
    </submittedName>
</protein>
<keyword evidence="2" id="KW-1185">Reference proteome</keyword>
<gene>
    <name evidence="1" type="ORF">GMARGA_LOCUS6687</name>
</gene>
<reference evidence="1 2" key="1">
    <citation type="submission" date="2021-06" db="EMBL/GenBank/DDBJ databases">
        <authorList>
            <person name="Kallberg Y."/>
            <person name="Tangrot J."/>
            <person name="Rosling A."/>
        </authorList>
    </citation>
    <scope>NUCLEOTIDE SEQUENCE [LARGE SCALE GENOMIC DNA]</scope>
    <source>
        <strain evidence="1 2">120-4 pot B 10/14</strain>
    </source>
</reference>
<organism evidence="1 2">
    <name type="scientific">Gigaspora margarita</name>
    <dbReference type="NCBI Taxonomy" id="4874"/>
    <lineage>
        <taxon>Eukaryota</taxon>
        <taxon>Fungi</taxon>
        <taxon>Fungi incertae sedis</taxon>
        <taxon>Mucoromycota</taxon>
        <taxon>Glomeromycotina</taxon>
        <taxon>Glomeromycetes</taxon>
        <taxon>Diversisporales</taxon>
        <taxon>Gigasporaceae</taxon>
        <taxon>Gigaspora</taxon>
    </lineage>
</organism>
<evidence type="ECO:0000313" key="2">
    <source>
        <dbReference type="Proteomes" id="UP000789901"/>
    </source>
</evidence>
<comment type="caution">
    <text evidence="1">The sequence shown here is derived from an EMBL/GenBank/DDBJ whole genome shotgun (WGS) entry which is preliminary data.</text>
</comment>
<evidence type="ECO:0000313" key="1">
    <source>
        <dbReference type="EMBL" id="CAG8596936.1"/>
    </source>
</evidence>
<sequence>MGFPLECRKIKISPFSRTKEELIDCLGYFLGLVGIYQIDFSLDFSEEKLEDFPFNELLLKFFYKTNDLFITQDEYWYKLGATKLTEKKELTTYFK</sequence>
<dbReference type="EMBL" id="CAJVQB010003080">
    <property type="protein sequence ID" value="CAG8596936.1"/>
    <property type="molecule type" value="Genomic_DNA"/>
</dbReference>
<proteinExistence type="predicted"/>
<dbReference type="Proteomes" id="UP000789901">
    <property type="component" value="Unassembled WGS sequence"/>
</dbReference>
<name>A0ABN7UJB1_GIGMA</name>